<feature type="region of interest" description="Disordered" evidence="1">
    <location>
        <begin position="1"/>
        <end position="101"/>
    </location>
</feature>
<evidence type="ECO:0000313" key="3">
    <source>
        <dbReference type="EMBL" id="CRK11354.1"/>
    </source>
</evidence>
<name>A0A0G4KNM7_VERLO</name>
<dbReference type="AlphaFoldDB" id="A0A0G4KNM7"/>
<evidence type="ECO:0000313" key="2">
    <source>
        <dbReference type="EMBL" id="CRJ93834.1"/>
    </source>
</evidence>
<feature type="compositionally biased region" description="Polar residues" evidence="1">
    <location>
        <begin position="1"/>
        <end position="16"/>
    </location>
</feature>
<gene>
    <name evidence="2" type="ORF">BN1708_009422</name>
    <name evidence="3" type="ORF">BN1723_001726</name>
</gene>
<accession>A0A0G4KNM7</accession>
<dbReference type="EMBL" id="CVQI01002224">
    <property type="protein sequence ID" value="CRK11354.1"/>
    <property type="molecule type" value="Genomic_DNA"/>
</dbReference>
<sequence>MATSRDLQGSTPSTPAETRHPTEADVPTPLLLSRGKKRKTLSPAQAPIRPRDSSHASQGVSSTPNSTTPPRHGDSEQHGHAKRPRRSDSHQGLSGDLADEVDPREEQDHFDAMADEKKFFPGSAAWADDELRLFETLYMRQYNPLLPRNWDMDFRGIPIPGVLFSKNDDETPVICSQSGNEFKATKALIQLIELTSSVRSLMQSGQRDKVPICIRKELEEYARWAAQDGSYDNLDIVPNVIIDIVDTTVGSIKIEERMQNRLRTLAARHRAYWLINRSGRAVVPRDGTPDGLVKSESDDDCTANSQRHSTSPLVIKREDGGTEIVHLTDESKKQRPSIESPYMQQPPVLYGMFIVNATVMILSIDSAKEDDVAQVSYQVEVGFNVKNQGVWNAITVAIVMCLARDHMMTLTKNFVQLSDDADSDPDA</sequence>
<evidence type="ECO:0000313" key="4">
    <source>
        <dbReference type="Proteomes" id="UP000044602"/>
    </source>
</evidence>
<evidence type="ECO:0000256" key="1">
    <source>
        <dbReference type="SAM" id="MobiDB-lite"/>
    </source>
</evidence>
<protein>
    <submittedName>
        <fullName evidence="3">Uncharacterized protein</fullName>
    </submittedName>
</protein>
<proteinExistence type="predicted"/>
<feature type="region of interest" description="Disordered" evidence="1">
    <location>
        <begin position="286"/>
        <end position="309"/>
    </location>
</feature>
<organism evidence="3 5">
    <name type="scientific">Verticillium longisporum</name>
    <name type="common">Verticillium dahliae var. longisporum</name>
    <dbReference type="NCBI Taxonomy" id="100787"/>
    <lineage>
        <taxon>Eukaryota</taxon>
        <taxon>Fungi</taxon>
        <taxon>Dikarya</taxon>
        <taxon>Ascomycota</taxon>
        <taxon>Pezizomycotina</taxon>
        <taxon>Sordariomycetes</taxon>
        <taxon>Hypocreomycetidae</taxon>
        <taxon>Glomerellales</taxon>
        <taxon>Plectosphaerellaceae</taxon>
        <taxon>Verticillium</taxon>
    </lineage>
</organism>
<keyword evidence="4" id="KW-1185">Reference proteome</keyword>
<dbReference type="Proteomes" id="UP000044602">
    <property type="component" value="Unassembled WGS sequence"/>
</dbReference>
<feature type="compositionally biased region" description="Polar residues" evidence="1">
    <location>
        <begin position="55"/>
        <end position="69"/>
    </location>
</feature>
<evidence type="ECO:0000313" key="5">
    <source>
        <dbReference type="Proteomes" id="UP000045706"/>
    </source>
</evidence>
<dbReference type="Proteomes" id="UP000045706">
    <property type="component" value="Unassembled WGS sequence"/>
</dbReference>
<reference evidence="4 5" key="1">
    <citation type="submission" date="2015-05" db="EMBL/GenBank/DDBJ databases">
        <authorList>
            <person name="Fogelqvist Johan"/>
        </authorList>
    </citation>
    <scope>NUCLEOTIDE SEQUENCE [LARGE SCALE GENOMIC DNA]</scope>
    <source>
        <strain evidence="2">VL1</strain>
        <strain evidence="3">VL2</strain>
    </source>
</reference>
<dbReference type="EMBL" id="CVQH01001002">
    <property type="protein sequence ID" value="CRJ93834.1"/>
    <property type="molecule type" value="Genomic_DNA"/>
</dbReference>